<dbReference type="Proteomes" id="UP000257089">
    <property type="component" value="Plasmid p48N_1"/>
</dbReference>
<proteinExistence type="predicted"/>
<evidence type="ECO:0000313" key="1">
    <source>
        <dbReference type="EMBL" id="XRJ21337.1"/>
    </source>
</evidence>
<accession>A0ACD5I3V9</accession>
<gene>
    <name evidence="1" type="ORF">DEQ67_015205</name>
</gene>
<geneLocation type="plasmid" evidence="1 2">
    <name>p48N_1</name>
</geneLocation>
<protein>
    <submittedName>
        <fullName evidence="1">DUF429 domain-containing protein</fullName>
    </submittedName>
</protein>
<name>A0ACD5I3V9_9EURY</name>
<evidence type="ECO:0000313" key="2">
    <source>
        <dbReference type="Proteomes" id="UP000257089"/>
    </source>
</evidence>
<sequence length="273" mass="30697">MTSYLGVDWADGCWVVVEAADEPIVTTEPSIFNVWQRHGKRADIQSILVDIPIGLPESGTRACDNAAKEFLSSRSSTVFTIPPRNVVETDDYETARKCNDNSLGSQSWWLFPRILEVDVFLQENAAARNKIYESHPEICYASMSEGKISSKSDVDGIVDRVEILKEATQDSELLNSVYTKVKKCVENRLGGAKWHHRISKGRVDDVLDAAVLAVTAAKIDLQPRNVDADYPRLPDEQNPEKDELLDNIPMEIVYPGGLDSREILDCFHLRYRD</sequence>
<keyword evidence="1" id="KW-0614">Plasmid</keyword>
<dbReference type="EMBL" id="CP137690">
    <property type="protein sequence ID" value="XRJ21337.1"/>
    <property type="molecule type" value="Genomic_DNA"/>
</dbReference>
<reference evidence="1" key="1">
    <citation type="submission" date="2023-10" db="EMBL/GenBank/DDBJ databases">
        <title>A new archaeal virus that suppresses the transcription of host immunity genes.</title>
        <authorList>
            <person name="Turgeman-Grott I."/>
            <person name="Golan N."/>
            <person name="Neri U."/>
            <person name="Naki D."/>
            <person name="Altman N."/>
            <person name="Eizenshtein K."/>
            <person name="Choudhary D."/>
            <person name="Levi R."/>
            <person name="Himani H."/>
            <person name="Reshef L."/>
            <person name="Papke T.R."/>
            <person name="Gophna U."/>
        </authorList>
    </citation>
    <scope>NUCLEOTIDE SEQUENCE</scope>
    <source>
        <strain evidence="1">Atlit-48N</strain>
    </source>
</reference>
<organism evidence="1 2">
    <name type="scientific">Haloferax sp. Atlit-48N</name>
    <dbReference type="NCBI Taxonomy" id="2077198"/>
    <lineage>
        <taxon>Archaea</taxon>
        <taxon>Methanobacteriati</taxon>
        <taxon>Methanobacteriota</taxon>
        <taxon>Stenosarchaea group</taxon>
        <taxon>Halobacteria</taxon>
        <taxon>Halobacteriales</taxon>
        <taxon>Haloferacaceae</taxon>
        <taxon>Haloferax</taxon>
    </lineage>
</organism>